<organism evidence="1 7">
    <name type="scientific">Metallosphaera sedula</name>
    <dbReference type="NCBI Taxonomy" id="43687"/>
    <lineage>
        <taxon>Archaea</taxon>
        <taxon>Thermoproteota</taxon>
        <taxon>Thermoprotei</taxon>
        <taxon>Sulfolobales</taxon>
        <taxon>Sulfolobaceae</taxon>
        <taxon>Metallosphaera</taxon>
    </lineage>
</organism>
<dbReference type="Proteomes" id="UP000068832">
    <property type="component" value="Chromosome"/>
</dbReference>
<evidence type="ECO:0000313" key="5">
    <source>
        <dbReference type="EMBL" id="AKV81003.1"/>
    </source>
</evidence>
<dbReference type="Proteomes" id="UP000062398">
    <property type="component" value="Chromosome"/>
</dbReference>
<reference evidence="6 8" key="3">
    <citation type="submission" date="2015-07" db="EMBL/GenBank/DDBJ databases">
        <title>Physiological, transcriptional responses and genome re-sequencing of acid resistant extremely thermoacidophilic Metallosphaera sedula SARC-M1.</title>
        <authorList>
            <person name="Ai C."/>
            <person name="McCarthy S."/>
            <person name="Eckrich V."/>
            <person name="Rudrappa D."/>
            <person name="Qiu G."/>
            <person name="Blum P."/>
        </authorList>
    </citation>
    <scope>NUCLEOTIDE SEQUENCE [LARGE SCALE GENOMIC DNA]</scope>
    <source>
        <strain evidence="6 8">SARC-M1</strain>
    </source>
</reference>
<evidence type="ECO:0000313" key="2">
    <source>
        <dbReference type="EMBL" id="AKV74267.1"/>
    </source>
</evidence>
<gene>
    <name evidence="1" type="ORF">HA72_1244</name>
    <name evidence="2" type="ORF">MsedA_1263</name>
    <name evidence="3" type="ORF">MsedB_1265</name>
    <name evidence="4" type="ORF">MsedC_1263</name>
    <name evidence="5" type="ORF">MsedD_1264</name>
    <name evidence="6" type="ORF">MsedE_1267</name>
</gene>
<dbReference type="EMBL" id="CP012173">
    <property type="protein sequence ID" value="AKV76506.1"/>
    <property type="molecule type" value="Genomic_DNA"/>
</dbReference>
<dbReference type="RefSeq" id="WP_012021191.1">
    <property type="nucleotide sequence ID" value="NZ_AP019770.1"/>
</dbReference>
<sequence length="174" mass="19484">MIPLIENFEFTVNVPRETVMSRFTNPFFFVGSLGHVAILELYDESSQNFVMPSQATSPNFTKFHVAYLFGAGKAWIKIGNGVKTKEGFLEGPIYSPLGISYRGELLDHETKFEMDISVNKMNAGSLVKIMVNITSSSNFWLKASGFNFSEFMEHMIKGHVVPIMSGYPVSKSMC</sequence>
<dbReference type="Proteomes" id="UP000029084">
    <property type="component" value="Chromosome"/>
</dbReference>
<evidence type="ECO:0000313" key="11">
    <source>
        <dbReference type="Proteomes" id="UP000062475"/>
    </source>
</evidence>
<evidence type="ECO:0000313" key="1">
    <source>
        <dbReference type="EMBL" id="AIM27389.1"/>
    </source>
</evidence>
<dbReference type="OrthoDB" id="44086at2157"/>
<evidence type="ECO:0000313" key="9">
    <source>
        <dbReference type="Proteomes" id="UP000061362"/>
    </source>
</evidence>
<evidence type="ECO:0000313" key="12">
    <source>
        <dbReference type="Proteomes" id="UP000068832"/>
    </source>
</evidence>
<name>A0A088E4L6_9CREN</name>
<dbReference type="EMBL" id="CP008822">
    <property type="protein sequence ID" value="AIM27389.1"/>
    <property type="molecule type" value="Genomic_DNA"/>
</dbReference>
<dbReference type="Proteomes" id="UP000056255">
    <property type="component" value="Chromosome"/>
</dbReference>
<protein>
    <submittedName>
        <fullName evidence="1">Uncharacterized protein</fullName>
    </submittedName>
</protein>
<evidence type="ECO:0000313" key="4">
    <source>
        <dbReference type="EMBL" id="AKV78758.1"/>
    </source>
</evidence>
<dbReference type="Proteomes" id="UP000062475">
    <property type="component" value="Chromosome"/>
</dbReference>
<dbReference type="EMBL" id="CP012176">
    <property type="protein sequence ID" value="AKV83244.1"/>
    <property type="molecule type" value="Genomic_DNA"/>
</dbReference>
<dbReference type="EMBL" id="CP012174">
    <property type="protein sequence ID" value="AKV78758.1"/>
    <property type="molecule type" value="Genomic_DNA"/>
</dbReference>
<dbReference type="GeneID" id="91755741"/>
<dbReference type="AlphaFoldDB" id="A0A088E4L6"/>
<accession>A0A088E4L6</accession>
<dbReference type="OMA" id="EDETFYW"/>
<evidence type="ECO:0000313" key="7">
    <source>
        <dbReference type="Proteomes" id="UP000029084"/>
    </source>
</evidence>
<dbReference type="EMBL" id="CP012172">
    <property type="protein sequence ID" value="AKV74267.1"/>
    <property type="molecule type" value="Genomic_DNA"/>
</dbReference>
<reference evidence="1 7" key="1">
    <citation type="journal article" date="2014" name="J. Bacteriol.">
        <title>Role of an Archaeal PitA Transporter in the Copper and Arsenic Resistance of Metallosphaera sedula, an Extreme Thermoacidophile.</title>
        <authorList>
            <person name="McCarthy S."/>
            <person name="Ai C."/>
            <person name="Wheaton G."/>
            <person name="Tevatia R."/>
            <person name="Eckrich V."/>
            <person name="Kelly R."/>
            <person name="Blum P."/>
        </authorList>
    </citation>
    <scope>NUCLEOTIDE SEQUENCE [LARGE SCALE GENOMIC DNA]</scope>
    <source>
        <strain evidence="1 7">CuR1</strain>
    </source>
</reference>
<proteinExistence type="predicted"/>
<evidence type="ECO:0000313" key="6">
    <source>
        <dbReference type="EMBL" id="AKV83244.1"/>
    </source>
</evidence>
<dbReference type="EMBL" id="CP012175">
    <property type="protein sequence ID" value="AKV81003.1"/>
    <property type="molecule type" value="Genomic_DNA"/>
</dbReference>
<dbReference type="Proteomes" id="UP000061362">
    <property type="component" value="Chromosome"/>
</dbReference>
<reference evidence="9 10" key="2">
    <citation type="journal article" date="2015" name="Genome Announc.">
        <title>Complete Genome Sequences of Evolved Arsenate-Resistant Metallosphaera sedula Strains.</title>
        <authorList>
            <person name="Ai C."/>
            <person name="McCarthy S."/>
            <person name="Schackwitz W."/>
            <person name="Martin J."/>
            <person name="Lipzen A."/>
            <person name="Blum P."/>
        </authorList>
    </citation>
    <scope>NUCLEOTIDE SEQUENCE [LARGE SCALE GENOMIC DNA]</scope>
    <source>
        <strain evidence="4 10">ARS120-1</strain>
        <strain evidence="5 9">ARS120-2</strain>
        <strain evidence="2 12">ARS50-1</strain>
        <strain evidence="3 11">ARS50-2</strain>
    </source>
</reference>
<dbReference type="PATRIC" id="fig|43687.5.peg.1357"/>
<evidence type="ECO:0000313" key="3">
    <source>
        <dbReference type="EMBL" id="AKV76506.1"/>
    </source>
</evidence>
<evidence type="ECO:0000313" key="8">
    <source>
        <dbReference type="Proteomes" id="UP000056255"/>
    </source>
</evidence>
<evidence type="ECO:0000313" key="10">
    <source>
        <dbReference type="Proteomes" id="UP000062398"/>
    </source>
</evidence>